<dbReference type="InterPro" id="IPR001650">
    <property type="entry name" value="Helicase_C-like"/>
</dbReference>
<dbReference type="GO" id="GO:0003724">
    <property type="term" value="F:RNA helicase activity"/>
    <property type="evidence" value="ECO:0007669"/>
    <property type="project" value="UniProtKB-EC"/>
</dbReference>
<comment type="caution">
    <text evidence="5">The sequence shown here is derived from an EMBL/GenBank/DDBJ whole genome shotgun (WGS) entry which is preliminary data.</text>
</comment>
<dbReference type="SMART" id="SM00490">
    <property type="entry name" value="HELICc"/>
    <property type="match status" value="1"/>
</dbReference>
<dbReference type="InterPro" id="IPR014001">
    <property type="entry name" value="Helicase_ATP-bd"/>
</dbReference>
<name>A0A644UFF6_9ZZZZ</name>
<keyword evidence="1" id="KW-0547">Nucleotide-binding</keyword>
<organism evidence="5">
    <name type="scientific">bioreactor metagenome</name>
    <dbReference type="NCBI Taxonomy" id="1076179"/>
    <lineage>
        <taxon>unclassified sequences</taxon>
        <taxon>metagenomes</taxon>
        <taxon>ecological metagenomes</taxon>
    </lineage>
</organism>
<dbReference type="GO" id="GO:0005524">
    <property type="term" value="F:ATP binding"/>
    <property type="evidence" value="ECO:0007669"/>
    <property type="project" value="UniProtKB-KW"/>
</dbReference>
<dbReference type="PROSITE" id="PS51194">
    <property type="entry name" value="HELICASE_CTER"/>
    <property type="match status" value="1"/>
</dbReference>
<dbReference type="CDD" id="cd17923">
    <property type="entry name" value="DEXHc_Hrq1-like"/>
    <property type="match status" value="1"/>
</dbReference>
<dbReference type="PANTHER" id="PTHR47957">
    <property type="entry name" value="ATP-DEPENDENT HELICASE HRQ1"/>
    <property type="match status" value="1"/>
</dbReference>
<evidence type="ECO:0000259" key="4">
    <source>
        <dbReference type="PROSITE" id="PS51194"/>
    </source>
</evidence>
<keyword evidence="5" id="KW-0378">Hydrolase</keyword>
<keyword evidence="2" id="KW-0067">ATP-binding</keyword>
<dbReference type="EC" id="3.6.4.13" evidence="5"/>
<dbReference type="SMART" id="SM00487">
    <property type="entry name" value="DEXDc"/>
    <property type="match status" value="1"/>
</dbReference>
<dbReference type="GO" id="GO:0016787">
    <property type="term" value="F:hydrolase activity"/>
    <property type="evidence" value="ECO:0007669"/>
    <property type="project" value="UniProtKB-KW"/>
</dbReference>
<dbReference type="EMBL" id="VSSQ01000109">
    <property type="protein sequence ID" value="MPL77707.1"/>
    <property type="molecule type" value="Genomic_DNA"/>
</dbReference>
<feature type="domain" description="Helicase ATP-binding" evidence="3">
    <location>
        <begin position="48"/>
        <end position="227"/>
    </location>
</feature>
<protein>
    <submittedName>
        <fullName evidence="5">ATP-dependent RNA helicase DbpA</fullName>
        <ecNumber evidence="5">3.6.4.13</ecNumber>
    </submittedName>
</protein>
<dbReference type="InterPro" id="IPR027417">
    <property type="entry name" value="P-loop_NTPase"/>
</dbReference>
<dbReference type="PANTHER" id="PTHR47957:SF3">
    <property type="entry name" value="ATP-DEPENDENT HELICASE HRQ1"/>
    <property type="match status" value="1"/>
</dbReference>
<feature type="domain" description="Helicase C-terminal" evidence="4">
    <location>
        <begin position="255"/>
        <end position="402"/>
    </location>
</feature>
<proteinExistence type="predicted"/>
<evidence type="ECO:0000256" key="2">
    <source>
        <dbReference type="ARBA" id="ARBA00022840"/>
    </source>
</evidence>
<dbReference type="InterPro" id="IPR011545">
    <property type="entry name" value="DEAD/DEAH_box_helicase_dom"/>
</dbReference>
<evidence type="ECO:0000256" key="1">
    <source>
        <dbReference type="ARBA" id="ARBA00022741"/>
    </source>
</evidence>
<dbReference type="PROSITE" id="PS51192">
    <property type="entry name" value="HELICASE_ATP_BIND_1"/>
    <property type="match status" value="1"/>
</dbReference>
<dbReference type="Pfam" id="PF00271">
    <property type="entry name" value="Helicase_C"/>
    <property type="match status" value="1"/>
</dbReference>
<dbReference type="GO" id="GO:0006289">
    <property type="term" value="P:nucleotide-excision repair"/>
    <property type="evidence" value="ECO:0007669"/>
    <property type="project" value="TreeGrafter"/>
</dbReference>
<reference evidence="5" key="1">
    <citation type="submission" date="2019-08" db="EMBL/GenBank/DDBJ databases">
        <authorList>
            <person name="Kucharzyk K."/>
            <person name="Murdoch R.W."/>
            <person name="Higgins S."/>
            <person name="Loffler F."/>
        </authorList>
    </citation>
    <scope>NUCLEOTIDE SEQUENCE</scope>
</reference>
<dbReference type="GO" id="GO:0003676">
    <property type="term" value="F:nucleic acid binding"/>
    <property type="evidence" value="ECO:0007669"/>
    <property type="project" value="InterPro"/>
</dbReference>
<evidence type="ECO:0000313" key="5">
    <source>
        <dbReference type="EMBL" id="MPL77707.1"/>
    </source>
</evidence>
<dbReference type="Pfam" id="PF09369">
    <property type="entry name" value="MZB"/>
    <property type="match status" value="1"/>
</dbReference>
<dbReference type="Gene3D" id="3.40.50.300">
    <property type="entry name" value="P-loop containing nucleotide triphosphate hydrolases"/>
    <property type="match status" value="2"/>
</dbReference>
<dbReference type="GO" id="GO:0036297">
    <property type="term" value="P:interstrand cross-link repair"/>
    <property type="evidence" value="ECO:0007669"/>
    <property type="project" value="TreeGrafter"/>
</dbReference>
<dbReference type="Pfam" id="PF22982">
    <property type="entry name" value="WHD_HRQ1"/>
    <property type="match status" value="1"/>
</dbReference>
<gene>
    <name evidence="5" type="primary">dbpA_10</name>
    <name evidence="5" type="ORF">SDC9_23564</name>
</gene>
<evidence type="ECO:0000259" key="3">
    <source>
        <dbReference type="PROSITE" id="PS51192"/>
    </source>
</evidence>
<dbReference type="CDD" id="cd18797">
    <property type="entry name" value="SF2_C_Hrq"/>
    <property type="match status" value="1"/>
</dbReference>
<dbReference type="AlphaFoldDB" id="A0A644UFF6"/>
<dbReference type="SUPFAM" id="SSF52540">
    <property type="entry name" value="P-loop containing nucleoside triphosphate hydrolases"/>
    <property type="match status" value="1"/>
</dbReference>
<keyword evidence="5" id="KW-0347">Helicase</keyword>
<sequence length="729" mass="79952">MDDQNMYVICEESRDPQYQVPKSPVSEKLSNYLTEKNIRLYTHQAETFDRVSAGKNVIITTPTASGKTLAYALPVLERLISDPDATALFIYPTKALTRDQLLFIRDADAALRARTKPAIYDGDTKPELRPKIRAGSRIILTNMYELHQILGWRAKWGDFWANLSFVVIDEAHRYRGIFGSNTALLIRRLRRICNFYDADPQFILSSATLGNASSFAETLTGLPFTEVDDDGSPRAKRTFRICAPKNKSCIAAAADLIASQVNTGMQTLCFTRSRNAAETAAMECRSRDISGSVVSYRGGYRQNERKEIESALKSGDISGVISTNALEVGIDVGGLDAVVICGFPGSMISVLQQAGRAGRNGRDAVITFIAGNNPLDQYYARNPEAFFKAPCEEVILGPDNPYLLSSHLLCAAAELPYRPERDQKYFGDAANDILAGLKNDRLVSSTPKGYVYCGVENPAQTTPLFGMTGNAWSVRLDKTLLETMDENQAYREAYPGAVILHQGQRYRVQTVEPDHHIIRVVKTSDTCHTRPISTTEITITAREKTKRHNDLLVHFGEVNVSSQILGYSVLEYDQITATCELSLPPRSFVTKACWITIEDDCGISPEALPGSLHGAEHALIAAMPRFVMCDRSDIGGVSTPFHSDTAAPAIFLYDGVSGGIGLAEKAAELFPDILTFARELVAGCPCKTGCPACLHSPKCGNNNQPLDKAGTKHLLAYLEAESGKTVVYK</sequence>
<dbReference type="InterPro" id="IPR055227">
    <property type="entry name" value="HRQ1_WHD"/>
</dbReference>
<dbReference type="Pfam" id="PF00270">
    <property type="entry name" value="DEAD"/>
    <property type="match status" value="1"/>
</dbReference>
<accession>A0A644UFF6</accession>
<dbReference type="InterPro" id="IPR018973">
    <property type="entry name" value="MZB"/>
</dbReference>
<dbReference type="GO" id="GO:0043138">
    <property type="term" value="F:3'-5' DNA helicase activity"/>
    <property type="evidence" value="ECO:0007669"/>
    <property type="project" value="TreeGrafter"/>
</dbReference>
<dbReference type="GO" id="GO:0005634">
    <property type="term" value="C:nucleus"/>
    <property type="evidence" value="ECO:0007669"/>
    <property type="project" value="TreeGrafter"/>
</dbReference>